<feature type="compositionally biased region" description="Basic and acidic residues" evidence="2">
    <location>
        <begin position="285"/>
        <end position="294"/>
    </location>
</feature>
<dbReference type="Pfam" id="PF18802">
    <property type="entry name" value="CxC1"/>
    <property type="match status" value="1"/>
</dbReference>
<dbReference type="PANTHER" id="PTHR33096">
    <property type="entry name" value="CXC2 DOMAIN-CONTAINING PROTEIN"/>
    <property type="match status" value="1"/>
</dbReference>
<evidence type="ECO:0000259" key="3">
    <source>
        <dbReference type="Pfam" id="PF18802"/>
    </source>
</evidence>
<feature type="domain" description="CxC1-like cysteine cluster associated with KDZ transposases" evidence="3">
    <location>
        <begin position="115"/>
        <end position="177"/>
    </location>
</feature>
<dbReference type="HOGENOM" id="CLU_004552_10_1_1"/>
<dbReference type="InterPro" id="IPR041320">
    <property type="entry name" value="CxC1"/>
</dbReference>
<organism evidence="4 5">
    <name type="scientific">Sphaerobolus stellatus (strain SS14)</name>
    <dbReference type="NCBI Taxonomy" id="990650"/>
    <lineage>
        <taxon>Eukaryota</taxon>
        <taxon>Fungi</taxon>
        <taxon>Dikarya</taxon>
        <taxon>Basidiomycota</taxon>
        <taxon>Agaricomycotina</taxon>
        <taxon>Agaricomycetes</taxon>
        <taxon>Phallomycetidae</taxon>
        <taxon>Geastrales</taxon>
        <taxon>Sphaerobolaceae</taxon>
        <taxon>Sphaerobolus</taxon>
    </lineage>
</organism>
<dbReference type="AlphaFoldDB" id="A0A0C9UN08"/>
<dbReference type="Pfam" id="PF18758">
    <property type="entry name" value="KDZ"/>
    <property type="match status" value="1"/>
</dbReference>
<gene>
    <name evidence="4" type="ORF">M422DRAFT_187417</name>
</gene>
<name>A0A0C9UN08_SPHS4</name>
<dbReference type="Proteomes" id="UP000054279">
    <property type="component" value="Unassembled WGS sequence"/>
</dbReference>
<reference evidence="4 5" key="1">
    <citation type="submission" date="2014-06" db="EMBL/GenBank/DDBJ databases">
        <title>Evolutionary Origins and Diversification of the Mycorrhizal Mutualists.</title>
        <authorList>
            <consortium name="DOE Joint Genome Institute"/>
            <consortium name="Mycorrhizal Genomics Consortium"/>
            <person name="Kohler A."/>
            <person name="Kuo A."/>
            <person name="Nagy L.G."/>
            <person name="Floudas D."/>
            <person name="Copeland A."/>
            <person name="Barry K.W."/>
            <person name="Cichocki N."/>
            <person name="Veneault-Fourrey C."/>
            <person name="LaButti K."/>
            <person name="Lindquist E.A."/>
            <person name="Lipzen A."/>
            <person name="Lundell T."/>
            <person name="Morin E."/>
            <person name="Murat C."/>
            <person name="Riley R."/>
            <person name="Ohm R."/>
            <person name="Sun H."/>
            <person name="Tunlid A."/>
            <person name="Henrissat B."/>
            <person name="Grigoriev I.V."/>
            <person name="Hibbett D.S."/>
            <person name="Martin F."/>
        </authorList>
    </citation>
    <scope>NUCLEOTIDE SEQUENCE [LARGE SCALE GENOMIC DNA]</scope>
    <source>
        <strain evidence="4 5">SS14</strain>
    </source>
</reference>
<evidence type="ECO:0000313" key="4">
    <source>
        <dbReference type="EMBL" id="KIJ30222.1"/>
    </source>
</evidence>
<dbReference type="EMBL" id="KN837266">
    <property type="protein sequence ID" value="KIJ30222.1"/>
    <property type="molecule type" value="Genomic_DNA"/>
</dbReference>
<feature type="region of interest" description="Disordered" evidence="2">
    <location>
        <begin position="279"/>
        <end position="336"/>
    </location>
</feature>
<accession>A0A0C9UN08</accession>
<evidence type="ECO:0000256" key="1">
    <source>
        <dbReference type="SAM" id="Coils"/>
    </source>
</evidence>
<sequence>MAVGGRDAVQNNAAQLVVEVNNQREYSPPGITGDNDDSWGYIPEPAVPFPEENKCKQTNSNRHRIHREAQYTTWKTKVIPALVQPYMELHLATKCGRTSPVIQSSPPLPRQRRPCTCGWRKKRIPVQVAFWNYIETVFITYCHCTPASATLIKMGLFGCAPIEPSMAFDINLLGLIQMNMTFLAPNVGGWALTLETFWRERGYSLGQRECVRRRFSNALHWYTVLLESVNKLVTDTILMSAPSDPLAPENTGHPPLQDTSVTDGAISMVDDVVPYASITRPGKHQLQEDQDPRSSAKKLKLSKATANDTSASAPALSEAHVDEEASKSPQTHPSEHLRSCCPLCFGSDPSMTPQNEEPHIIVCIDANFTQKCQKPKYDDPVLEHPSSYFLPEDELAEMERLVEEKRQLKGTKATAALLREMLKSFLPDDVLDECERSFIAAQEATAKASGKYYVDTGLMALVCRHDRLLWIVNLTTPGEKQYYAFALISRLMGEIPGHWRIGLLYDIACQLERSMLKHHILAEHYPRIMFGVSVFHAFGHQWPCQVHYHPRKHTLFGLSDGEGCERFWSSIRKLIPCLRISGRYRRRWILNRQFAANKQDSLRLLGLWIKRKLKSCDKKEKLAKKILKTQGVDEEQLRREWADQVRLLYSPLPGQKRSAGDEAIDRVLELRHERDDFQQRLSTLQRELEATDAKATETRAALAEDVLAARDGLNALTRRMQAAERSLGVTGRNKLESLKRNEFIRLRMNARALKTRIRARIRSQKFERSRLERVYRHQVSRDKDHSQTKNLLKRGHKAVGKLVNDFNRVVDKMKALKRKGHAPAVVRLPVRLETKKIFRLNIDDNIWDEDGLLDDEGQEPPGWLANQRIRDAIPALLECDRITEERARLTREEKAAMYWLKEEKRRITNTFIQNTDNAALGYQILIRLQDLLHASLQWKCSL</sequence>
<dbReference type="PANTHER" id="PTHR33096:SF1">
    <property type="entry name" value="CXC1-LIKE CYSTEINE CLUSTER ASSOCIATED WITH KDZ TRANSPOSASES DOMAIN-CONTAINING PROTEIN"/>
    <property type="match status" value="1"/>
</dbReference>
<keyword evidence="1" id="KW-0175">Coiled coil</keyword>
<feature type="non-terminal residue" evidence="4">
    <location>
        <position position="942"/>
    </location>
</feature>
<evidence type="ECO:0000256" key="2">
    <source>
        <dbReference type="SAM" id="MobiDB-lite"/>
    </source>
</evidence>
<protein>
    <recommendedName>
        <fullName evidence="3">CxC1-like cysteine cluster associated with KDZ transposases domain-containing protein</fullName>
    </recommendedName>
</protein>
<feature type="coiled-coil region" evidence="1">
    <location>
        <begin position="667"/>
        <end position="701"/>
    </location>
</feature>
<proteinExistence type="predicted"/>
<dbReference type="InterPro" id="IPR040521">
    <property type="entry name" value="KDZ"/>
</dbReference>
<dbReference type="OrthoDB" id="2955859at2759"/>
<keyword evidence="5" id="KW-1185">Reference proteome</keyword>
<evidence type="ECO:0000313" key="5">
    <source>
        <dbReference type="Proteomes" id="UP000054279"/>
    </source>
</evidence>